<evidence type="ECO:0000259" key="3">
    <source>
        <dbReference type="Pfam" id="PF10536"/>
    </source>
</evidence>
<dbReference type="Pfam" id="PF10536">
    <property type="entry name" value="PMD"/>
    <property type="match status" value="1"/>
</dbReference>
<evidence type="ECO:0000259" key="4">
    <source>
        <dbReference type="Pfam" id="PF20167"/>
    </source>
</evidence>
<feature type="region of interest" description="Disordered" evidence="2">
    <location>
        <begin position="28"/>
        <end position="66"/>
    </location>
</feature>
<evidence type="ECO:0000313" key="5">
    <source>
        <dbReference type="EMBL" id="RZC25252.1"/>
    </source>
</evidence>
<keyword evidence="1" id="KW-0175">Coiled coil</keyword>
<organism evidence="5 6">
    <name type="scientific">Glycine soja</name>
    <name type="common">Wild soybean</name>
    <dbReference type="NCBI Taxonomy" id="3848"/>
    <lineage>
        <taxon>Eukaryota</taxon>
        <taxon>Viridiplantae</taxon>
        <taxon>Streptophyta</taxon>
        <taxon>Embryophyta</taxon>
        <taxon>Tracheophyta</taxon>
        <taxon>Spermatophyta</taxon>
        <taxon>Magnoliopsida</taxon>
        <taxon>eudicotyledons</taxon>
        <taxon>Gunneridae</taxon>
        <taxon>Pentapetalae</taxon>
        <taxon>rosids</taxon>
        <taxon>fabids</taxon>
        <taxon>Fabales</taxon>
        <taxon>Fabaceae</taxon>
        <taxon>Papilionoideae</taxon>
        <taxon>50 kb inversion clade</taxon>
        <taxon>NPAAA clade</taxon>
        <taxon>indigoferoid/millettioid clade</taxon>
        <taxon>Phaseoleae</taxon>
        <taxon>Glycine</taxon>
        <taxon>Glycine subgen. Soja</taxon>
    </lineage>
</organism>
<feature type="coiled-coil region" evidence="1">
    <location>
        <begin position="644"/>
        <end position="671"/>
    </location>
</feature>
<name>A0A445LQ80_GLYSO</name>
<dbReference type="PANTHER" id="PTHR33067">
    <property type="entry name" value="RNA-DIRECTED DNA POLYMERASE-RELATED"/>
    <property type="match status" value="1"/>
</dbReference>
<dbReference type="Gene3D" id="2.40.70.10">
    <property type="entry name" value="Acid Proteases"/>
    <property type="match status" value="1"/>
</dbReference>
<dbReference type="PANTHER" id="PTHR33067:SF9">
    <property type="entry name" value="RNA-DIRECTED DNA POLYMERASE"/>
    <property type="match status" value="1"/>
</dbReference>
<comment type="caution">
    <text evidence="5">The sequence shown here is derived from an EMBL/GenBank/DDBJ whole genome shotgun (WGS) entry which is preliminary data.</text>
</comment>
<accession>A0A445LQ80</accession>
<protein>
    <submittedName>
        <fullName evidence="5">Protein MAIN-LIKE 1</fullName>
    </submittedName>
</protein>
<reference evidence="5 6" key="1">
    <citation type="submission" date="2018-09" db="EMBL/GenBank/DDBJ databases">
        <title>A high-quality reference genome of wild soybean provides a powerful tool to mine soybean genomes.</title>
        <authorList>
            <person name="Xie M."/>
            <person name="Chung C.Y.L."/>
            <person name="Li M.-W."/>
            <person name="Wong F.-L."/>
            <person name="Chan T.-F."/>
            <person name="Lam H.-M."/>
        </authorList>
    </citation>
    <scope>NUCLEOTIDE SEQUENCE [LARGE SCALE GENOMIC DNA]</scope>
    <source>
        <strain evidence="6">cv. W05</strain>
        <tissue evidence="5">Hypocotyl of etiolated seedlings</tissue>
    </source>
</reference>
<dbReference type="Proteomes" id="UP000289340">
    <property type="component" value="Chromosome 2"/>
</dbReference>
<dbReference type="InterPro" id="IPR021109">
    <property type="entry name" value="Peptidase_aspartic_dom_sf"/>
</dbReference>
<evidence type="ECO:0000256" key="2">
    <source>
        <dbReference type="SAM" id="MobiDB-lite"/>
    </source>
</evidence>
<feature type="region of interest" description="Disordered" evidence="2">
    <location>
        <begin position="1140"/>
        <end position="1166"/>
    </location>
</feature>
<evidence type="ECO:0000313" key="6">
    <source>
        <dbReference type="Proteomes" id="UP000289340"/>
    </source>
</evidence>
<evidence type="ECO:0000256" key="1">
    <source>
        <dbReference type="SAM" id="Coils"/>
    </source>
</evidence>
<gene>
    <name evidence="5" type="ORF">D0Y65_004091</name>
</gene>
<feature type="compositionally biased region" description="Basic and acidic residues" evidence="2">
    <location>
        <begin position="42"/>
        <end position="54"/>
    </location>
</feature>
<feature type="domain" description="Putative plant transposon protein" evidence="4">
    <location>
        <begin position="959"/>
        <end position="1075"/>
    </location>
</feature>
<proteinExistence type="predicted"/>
<feature type="compositionally biased region" description="Basic residues" evidence="2">
    <location>
        <begin position="55"/>
        <end position="66"/>
    </location>
</feature>
<dbReference type="EMBL" id="QZWG01000002">
    <property type="protein sequence ID" value="RZC25252.1"/>
    <property type="molecule type" value="Genomic_DNA"/>
</dbReference>
<sequence>MSLEEAHHPRRPGIRAWRKKEIMVRTRGLGRALGQVTGRGVGRGDRNDSDDAPQRRRPTASARRQRVAVTVAHDEPVVLALDVQDDPMEAPAAVENIVADISADTGAEAAEDEHEGFPGGPSDPSVLTQYADHVACSVWMREERPELKLSSHGRKVHSSGRPVPAIEGLVAGTGLSPLIAFSVDTGDRGLLSAFVERWHRETSSFHLPVGELTITLDNVSSLLHLPSLLGLRQPNVVDRTYTCNGYACDIYERRCQAGHWTAAARAYLRHLLGCTLFANKSATNVHVVYLEALRDLSMTQRYAWGLDALVHMYDQLNNASMSHIRQLGGYITLLQRWIYEHFPSVTDSTVDQEYDENSPRACRWIATKKTVKSIRTPAYRECLDRLRIPDGPVAIYYQSERVVRQFGYTQTIPAPPVDSWVSYDDIHDRWMHYKNHIIPAGHALDPLPHGHTPQPQVIPQAPQTDIPHVPELGASLTSVKEPRHAVEVCDDIAERLECHLSQGVVTPGSSTHEGLLLHLWPNLLGVFYPMPLGGGRPGYFMVIRTFCQREANEPFDTQRLTSSSAPFVNQGGSEPIDTQRLTSSSAPFVIQRRQVRDSESDDMRGIPYGYPHLLSTKVNKFDDAPVSPRVALPPKGRLRQMSNHKSTESALKNLEVQVGQLAKQIADKSSNSFVANTKQNPKEECKTVMTRSKRFVEVKDKDSVVHKKKLLTRKVLMARKMSAVIKKILPPKHKDPGSVTIPCSIEELNVGKALIDLGASINLMPLSMCRRLGELEIMPTRMTLQLADHSITRPYGVIEDVLVRVKHFIFPADFVVMDISEDTDIPVILGRPFMLIASCIVDMGKRKLELGFEDQKIDFDLFVEDKPALEHNVCLQGISIHELSRESQALSAQPLHLRLIWSAKLAKDAKCQSWQLSEIRCGNVSAKYTDNVLGRNILPERKVELYHTELDDFEAELERHNFHKSLTNLADGSIDLALVKELYANLYSFEDCPPKQSRVRGHLVKIDVDSLNTFLETPMVLAGGETLPAYSKYCRLPIDFKEIEAALCIPGRGFILNSEGQPGRIIRKDLTTLAQSNTSRLGFPALITALCRARGVVSDSFTFEHLSPIINLAYIRKNCWNPKDLRVSIRGARRARARLAELASTSATPTPASTSAAPSVPAQTNS</sequence>
<dbReference type="AlphaFoldDB" id="A0A445LQ80"/>
<dbReference type="InterPro" id="IPR046796">
    <property type="entry name" value="Transposase_32_dom"/>
</dbReference>
<feature type="domain" description="Aminotransferase-like plant mobile" evidence="3">
    <location>
        <begin position="186"/>
        <end position="386"/>
    </location>
</feature>
<dbReference type="InterPro" id="IPR019557">
    <property type="entry name" value="AminoTfrase-like_pln_mobile"/>
</dbReference>
<dbReference type="CDD" id="cd00303">
    <property type="entry name" value="retropepsin_like"/>
    <property type="match status" value="1"/>
</dbReference>
<keyword evidence="6" id="KW-1185">Reference proteome</keyword>
<dbReference type="Pfam" id="PF20167">
    <property type="entry name" value="Transposase_32"/>
    <property type="match status" value="1"/>
</dbReference>